<reference evidence="1" key="1">
    <citation type="submission" date="2019-03" db="EMBL/GenBank/DDBJ databases">
        <title>Lake Tanganyika Metagenome-Assembled Genomes (MAGs).</title>
        <authorList>
            <person name="Tran P."/>
        </authorList>
    </citation>
    <scope>NUCLEOTIDE SEQUENCE</scope>
    <source>
        <strain evidence="1">K_DeepCast_65m_m2_066</strain>
    </source>
</reference>
<dbReference type="InterPro" id="IPR036412">
    <property type="entry name" value="HAD-like_sf"/>
</dbReference>
<dbReference type="SUPFAM" id="SSF56784">
    <property type="entry name" value="HAD-like"/>
    <property type="match status" value="1"/>
</dbReference>
<protein>
    <submittedName>
        <fullName evidence="1">HAD family hydrolase</fullName>
    </submittedName>
</protein>
<evidence type="ECO:0000313" key="1">
    <source>
        <dbReference type="EMBL" id="MBM3227082.1"/>
    </source>
</evidence>
<gene>
    <name evidence="1" type="ORF">FJZ47_25220</name>
</gene>
<proteinExistence type="predicted"/>
<dbReference type="Proteomes" id="UP000712673">
    <property type="component" value="Unassembled WGS sequence"/>
</dbReference>
<evidence type="ECO:0000313" key="2">
    <source>
        <dbReference type="Proteomes" id="UP000712673"/>
    </source>
</evidence>
<dbReference type="AlphaFoldDB" id="A0A938B3B5"/>
<dbReference type="GO" id="GO:0016787">
    <property type="term" value="F:hydrolase activity"/>
    <property type="evidence" value="ECO:0007669"/>
    <property type="project" value="UniProtKB-KW"/>
</dbReference>
<accession>A0A938B3B5</accession>
<organism evidence="1 2">
    <name type="scientific">Tectimicrobiota bacterium</name>
    <dbReference type="NCBI Taxonomy" id="2528274"/>
    <lineage>
        <taxon>Bacteria</taxon>
        <taxon>Pseudomonadati</taxon>
        <taxon>Nitrospinota/Tectimicrobiota group</taxon>
        <taxon>Candidatus Tectimicrobiota</taxon>
    </lineage>
</organism>
<dbReference type="EMBL" id="VGLS01001183">
    <property type="protein sequence ID" value="MBM3227082.1"/>
    <property type="molecule type" value="Genomic_DNA"/>
</dbReference>
<sequence>MDIPHILALDFDGVLCDGMHEYFEASRLTYQRVWPEEPVPSDECFAAFRTLRPVIMTGWEMPVLLRAIVQGHSTATMLQDWETVRNTLVQPSSPEGKALGSTLTHTLDEVRRAWIAATPDDWLERNQPYCTLDTVRRLVTTPQRTVLVTTKEGEFARQILDHWDVHLADIQGKETGTHKCDNLRSLIAQYEAAHGQRPRLWFVEDRLETLQHVTTHPDLEDVGLFLATWGYNTPEVRASVSEHGRIRLLTLAQFQGGLENWH</sequence>
<keyword evidence="1" id="KW-0378">Hydrolase</keyword>
<name>A0A938B3B5_UNCTE</name>
<comment type="caution">
    <text evidence="1">The sequence shown here is derived from an EMBL/GenBank/DDBJ whole genome shotgun (WGS) entry which is preliminary data.</text>
</comment>